<feature type="domain" description="VOC" evidence="2">
    <location>
        <begin position="11"/>
        <end position="125"/>
    </location>
</feature>
<dbReference type="GO" id="GO:0004462">
    <property type="term" value="F:lactoylglutathione lyase activity"/>
    <property type="evidence" value="ECO:0007669"/>
    <property type="project" value="InterPro"/>
</dbReference>
<evidence type="ECO:0000256" key="1">
    <source>
        <dbReference type="ARBA" id="ARBA00022723"/>
    </source>
</evidence>
<dbReference type="PROSITE" id="PS51819">
    <property type="entry name" value="VOC"/>
    <property type="match status" value="2"/>
</dbReference>
<keyword evidence="4" id="KW-1185">Reference proteome</keyword>
<organism evidence="3 4">
    <name type="scientific">Macrococcus hajekii</name>
    <dbReference type="NCBI Taxonomy" id="198482"/>
    <lineage>
        <taxon>Bacteria</taxon>
        <taxon>Bacillati</taxon>
        <taxon>Bacillota</taxon>
        <taxon>Bacilli</taxon>
        <taxon>Bacillales</taxon>
        <taxon>Staphylococcaceae</taxon>
        <taxon>Macrococcus</taxon>
    </lineage>
</organism>
<proteinExistence type="predicted"/>
<comment type="caution">
    <text evidence="3">The sequence shown here is derived from an EMBL/GenBank/DDBJ whole genome shotgun (WGS) entry which is preliminary data.</text>
</comment>
<dbReference type="InterPro" id="IPR018146">
    <property type="entry name" value="Glyoxalase_1_CS"/>
</dbReference>
<dbReference type="Gene3D" id="3.10.180.10">
    <property type="entry name" value="2,3-Dihydroxybiphenyl 1,2-Dioxygenase, domain 1"/>
    <property type="match status" value="2"/>
</dbReference>
<sequence length="285" mass="32219">MDSKFFTKDTHIGAVHLNVNFLENSIRFYNEILGMDVLEQNETYTSLGVANRPLIYLYETQIRRESGQAGLYHLAILVPSRTELGNIFNHLIQIQYPLAGASDHDVSEAIYLQDPEGNGIEIYRDLPTAEWTYADNGFITMGTVEMDYQGVLDAKDGKPFTTLHPDTVMGHIHLSVQDIPSSIEFYKDIFGMDLMLLYGPQAAFMSAAGYHHHLGMNVWQHAHSKPSLDAPGLRKFEINIPNQEDFEYFKEQVAAKGISTEKDGDSEILRDPNGIGIRVMYQKQD</sequence>
<accession>A0A4R6BIH2</accession>
<dbReference type="RefSeq" id="WP_133430480.1">
    <property type="nucleotide sequence ID" value="NZ_BMCC01000004.1"/>
</dbReference>
<dbReference type="EMBL" id="SCWE01000004">
    <property type="protein sequence ID" value="TDM01377.1"/>
    <property type="molecule type" value="Genomic_DNA"/>
</dbReference>
<dbReference type="InterPro" id="IPR004360">
    <property type="entry name" value="Glyas_Fos-R_dOase_dom"/>
</dbReference>
<dbReference type="SUPFAM" id="SSF54593">
    <property type="entry name" value="Glyoxalase/Bleomycin resistance protein/Dihydroxybiphenyl dioxygenase"/>
    <property type="match status" value="2"/>
</dbReference>
<dbReference type="GO" id="GO:0046872">
    <property type="term" value="F:metal ion binding"/>
    <property type="evidence" value="ECO:0007669"/>
    <property type="project" value="UniProtKB-KW"/>
</dbReference>
<dbReference type="Pfam" id="PF00903">
    <property type="entry name" value="Glyoxalase"/>
    <property type="match status" value="2"/>
</dbReference>
<evidence type="ECO:0000313" key="3">
    <source>
        <dbReference type="EMBL" id="TDM01377.1"/>
    </source>
</evidence>
<evidence type="ECO:0000259" key="2">
    <source>
        <dbReference type="PROSITE" id="PS51819"/>
    </source>
</evidence>
<dbReference type="OrthoDB" id="9792626at2"/>
<dbReference type="InterPro" id="IPR029068">
    <property type="entry name" value="Glyas_Bleomycin-R_OHBP_Dase"/>
</dbReference>
<protein>
    <submittedName>
        <fullName evidence="3">VOC family protein</fullName>
    </submittedName>
</protein>
<evidence type="ECO:0000313" key="4">
    <source>
        <dbReference type="Proteomes" id="UP000295328"/>
    </source>
</evidence>
<dbReference type="Proteomes" id="UP000295328">
    <property type="component" value="Unassembled WGS sequence"/>
</dbReference>
<gene>
    <name evidence="3" type="ORF">ERX37_09710</name>
</gene>
<keyword evidence="1" id="KW-0479">Metal-binding</keyword>
<reference evidence="3 4" key="1">
    <citation type="submission" date="2019-01" db="EMBL/GenBank/DDBJ databases">
        <title>Draft genome sequences of the type strains of six Macrococcus species.</title>
        <authorList>
            <person name="Mazhar S."/>
            <person name="Altermann E."/>
            <person name="Hill C."/>
            <person name="Mcauliffe O."/>
        </authorList>
    </citation>
    <scope>NUCLEOTIDE SEQUENCE [LARGE SCALE GENOMIC DNA]</scope>
    <source>
        <strain evidence="3 4">CCM4809</strain>
    </source>
</reference>
<dbReference type="PROSITE" id="PS00934">
    <property type="entry name" value="GLYOXALASE_I_1"/>
    <property type="match status" value="1"/>
</dbReference>
<dbReference type="InterPro" id="IPR037523">
    <property type="entry name" value="VOC_core"/>
</dbReference>
<name>A0A4R6BIH2_9STAP</name>
<feature type="domain" description="VOC" evidence="2">
    <location>
        <begin position="168"/>
        <end position="285"/>
    </location>
</feature>
<dbReference type="CDD" id="cd16359">
    <property type="entry name" value="VOC_BsCatE_like_C"/>
    <property type="match status" value="1"/>
</dbReference>
<dbReference type="PANTHER" id="PTHR43279">
    <property type="entry name" value="CATECHOL-2,3-DIOXYGENASE"/>
    <property type="match status" value="1"/>
</dbReference>
<dbReference type="PANTHER" id="PTHR43279:SF1">
    <property type="entry name" value="CATECHOL-2,3-DIOXYGENASE"/>
    <property type="match status" value="1"/>
</dbReference>
<dbReference type="AlphaFoldDB" id="A0A4R6BIH2"/>